<keyword evidence="2" id="KW-1185">Reference proteome</keyword>
<accession>A0A372LXI0</accession>
<reference evidence="1 2" key="1">
    <citation type="submission" date="2018-08" db="EMBL/GenBank/DDBJ databases">
        <title>Isolation, diversity and antifungal activity of Actinobacteria from wheat.</title>
        <authorList>
            <person name="Han C."/>
        </authorList>
    </citation>
    <scope>NUCLEOTIDE SEQUENCE [LARGE SCALE GENOMIC DNA]</scope>
    <source>
        <strain evidence="1 2">NEAU-YY421</strain>
    </source>
</reference>
<organism evidence="1 2">
    <name type="scientific">Streptomyces triticagri</name>
    <dbReference type="NCBI Taxonomy" id="2293568"/>
    <lineage>
        <taxon>Bacteria</taxon>
        <taxon>Bacillati</taxon>
        <taxon>Actinomycetota</taxon>
        <taxon>Actinomycetes</taxon>
        <taxon>Kitasatosporales</taxon>
        <taxon>Streptomycetaceae</taxon>
        <taxon>Streptomyces</taxon>
    </lineage>
</organism>
<proteinExistence type="predicted"/>
<name>A0A372LXI0_9ACTN</name>
<comment type="caution">
    <text evidence="1">The sequence shown here is derived from an EMBL/GenBank/DDBJ whole genome shotgun (WGS) entry which is preliminary data.</text>
</comment>
<protein>
    <submittedName>
        <fullName evidence="1">Uncharacterized protein</fullName>
    </submittedName>
</protein>
<dbReference type="EMBL" id="QUAK01000213">
    <property type="protein sequence ID" value="RFU83249.1"/>
    <property type="molecule type" value="Genomic_DNA"/>
</dbReference>
<gene>
    <name evidence="1" type="ORF">DY218_28710</name>
</gene>
<evidence type="ECO:0000313" key="1">
    <source>
        <dbReference type="EMBL" id="RFU83249.1"/>
    </source>
</evidence>
<dbReference type="Proteomes" id="UP000263094">
    <property type="component" value="Unassembled WGS sequence"/>
</dbReference>
<sequence length="81" mass="8602">MDSSPSPNSRWTASSPPVPTKAIVKRSAVPFSTRTPTSVFSSPRLDTYLYSDGVATPQPCGTGGEHEARSVLVHDAVPVNF</sequence>
<dbReference type="AlphaFoldDB" id="A0A372LXI0"/>
<evidence type="ECO:0000313" key="2">
    <source>
        <dbReference type="Proteomes" id="UP000263094"/>
    </source>
</evidence>